<evidence type="ECO:0000256" key="3">
    <source>
        <dbReference type="ARBA" id="ARBA00022679"/>
    </source>
</evidence>
<dbReference type="SUPFAM" id="SSF56112">
    <property type="entry name" value="Protein kinase-like (PK-like)"/>
    <property type="match status" value="1"/>
</dbReference>
<comment type="caution">
    <text evidence="7">The sequence shown here is derived from an EMBL/GenBank/DDBJ whole genome shotgun (WGS) entry which is preliminary data.</text>
</comment>
<comment type="similarity">
    <text evidence="2">Belongs to the protein kinase superfamily. ADCK protein kinase family.</text>
</comment>
<dbReference type="PANTHER" id="PTHR43851">
    <property type="match status" value="1"/>
</dbReference>
<feature type="domain" description="ABC1 atypical kinase-like" evidence="6">
    <location>
        <begin position="340"/>
        <end position="580"/>
    </location>
</feature>
<dbReference type="InterPro" id="IPR034646">
    <property type="entry name" value="ADCK3_dom"/>
</dbReference>
<name>A0AAV7XBS5_9NEOP</name>
<evidence type="ECO:0000259" key="6">
    <source>
        <dbReference type="Pfam" id="PF03109"/>
    </source>
</evidence>
<keyword evidence="3" id="KW-0808">Transferase</keyword>
<proteinExistence type="inferred from homology"/>
<dbReference type="InterPro" id="IPR051409">
    <property type="entry name" value="Atypical_kinase_ADCK"/>
</dbReference>
<organism evidence="7 8">
    <name type="scientific">Megalurothrips usitatus</name>
    <name type="common">bean blossom thrips</name>
    <dbReference type="NCBI Taxonomy" id="439358"/>
    <lineage>
        <taxon>Eukaryota</taxon>
        <taxon>Metazoa</taxon>
        <taxon>Ecdysozoa</taxon>
        <taxon>Arthropoda</taxon>
        <taxon>Hexapoda</taxon>
        <taxon>Insecta</taxon>
        <taxon>Pterygota</taxon>
        <taxon>Neoptera</taxon>
        <taxon>Paraneoptera</taxon>
        <taxon>Thysanoptera</taxon>
        <taxon>Terebrantia</taxon>
        <taxon>Thripoidea</taxon>
        <taxon>Thripidae</taxon>
        <taxon>Megalurothrips</taxon>
    </lineage>
</organism>
<dbReference type="EMBL" id="JAPTSV010000011">
    <property type="protein sequence ID" value="KAJ1522598.1"/>
    <property type="molecule type" value="Genomic_DNA"/>
</dbReference>
<dbReference type="Proteomes" id="UP001075354">
    <property type="component" value="Chromosome 11"/>
</dbReference>
<evidence type="ECO:0000313" key="7">
    <source>
        <dbReference type="EMBL" id="KAJ1522598.1"/>
    </source>
</evidence>
<evidence type="ECO:0000256" key="5">
    <source>
        <dbReference type="ARBA" id="ARBA00022840"/>
    </source>
</evidence>
<evidence type="ECO:0000313" key="8">
    <source>
        <dbReference type="Proteomes" id="UP001075354"/>
    </source>
</evidence>
<dbReference type="Pfam" id="PF03109">
    <property type="entry name" value="ABC1"/>
    <property type="match status" value="1"/>
</dbReference>
<keyword evidence="5" id="KW-0067">ATP-binding</keyword>
<keyword evidence="8" id="KW-1185">Reference proteome</keyword>
<dbReference type="PANTHER" id="PTHR43851:SF3">
    <property type="entry name" value="COENZYME Q8"/>
    <property type="match status" value="1"/>
</dbReference>
<dbReference type="InterPro" id="IPR004147">
    <property type="entry name" value="ABC1_dom"/>
</dbReference>
<keyword evidence="4" id="KW-0547">Nucleotide-binding</keyword>
<dbReference type="GO" id="GO:0016740">
    <property type="term" value="F:transferase activity"/>
    <property type="evidence" value="ECO:0007669"/>
    <property type="project" value="UniProtKB-KW"/>
</dbReference>
<dbReference type="CDD" id="cd13970">
    <property type="entry name" value="ABC1_ADCK3"/>
    <property type="match status" value="1"/>
</dbReference>
<dbReference type="InterPro" id="IPR011009">
    <property type="entry name" value="Kinase-like_dom_sf"/>
</dbReference>
<evidence type="ECO:0000256" key="1">
    <source>
        <dbReference type="ARBA" id="ARBA00004749"/>
    </source>
</evidence>
<dbReference type="GO" id="GO:0005524">
    <property type="term" value="F:ATP binding"/>
    <property type="evidence" value="ECO:0007669"/>
    <property type="project" value="UniProtKB-KW"/>
</dbReference>
<accession>A0AAV7XBS5</accession>
<gene>
    <name evidence="7" type="ORF">ONE63_001779</name>
</gene>
<dbReference type="AlphaFoldDB" id="A0AAV7XBS5"/>
<evidence type="ECO:0000256" key="2">
    <source>
        <dbReference type="ARBA" id="ARBA00009670"/>
    </source>
</evidence>
<evidence type="ECO:0000256" key="4">
    <source>
        <dbReference type="ARBA" id="ARBA00022741"/>
    </source>
</evidence>
<reference evidence="7" key="1">
    <citation type="submission" date="2022-12" db="EMBL/GenBank/DDBJ databases">
        <title>Chromosome-level genome assembly of the bean flower thrips Megalurothrips usitatus.</title>
        <authorList>
            <person name="Ma L."/>
            <person name="Liu Q."/>
            <person name="Li H."/>
            <person name="Cai W."/>
        </authorList>
    </citation>
    <scope>NUCLEOTIDE SEQUENCE</scope>
    <source>
        <strain evidence="7">Cailab_2022a</strain>
    </source>
</reference>
<comment type="pathway">
    <text evidence="1">Cofactor biosynthesis; ubiquinone biosynthesis.</text>
</comment>
<protein>
    <recommendedName>
        <fullName evidence="6">ABC1 atypical kinase-like domain-containing protein</fullName>
    </recommendedName>
</protein>
<sequence>MSRSITQDVLGVLRGIQCVANAAARYQESQVKEVWLNSSVRDVVSTAGGKCGTSVVQSLTPRQSSEPQNNVSKKITEIVERTSMVTEGIRTFAAYAGSPPAMTREQTRNLTNEELKEISELNMFDETNLCHLEVRDPNPPEVIAEKFESKAQAVLDSISTNVTATGTKRQPITVEQQSVVNNQPEQLMKNAGAAEALNAKNRVSSTLSATISEKLKNTSGPKISPSVRPTPTKLKQTLADSAKQRKVPSSRIARIISFGGLAAGLGVGTVAEAARRGLGMAEKKKEGETLDSLFLTPANAQRIVDTLCKVRGAALKIGQILSIQDNSVISPQLAAAFERVRQAADFMPLWQVEKVLSKELGHDWRDKLKMFEPQPFAAASIGQVHQAQLPDGRLVAMKIQYPGVAESIESDINNLVSILKVWNIFPEGLFIDNLVEVAKRELGWEVDYEREKECTKKFRQLLAPYPQFYIPEVVDDLCTKQIYTSELIEGIPVDQCVDLDLAVREEICRSIMLLCLLELFEFRYMQTDPNWANFFYNPQTKQLILLDFGATRSYDKAFMDKYIEVIKGASVGDREKVLNLSREMGFLTGYESKIMEDAHVDGVLILGEVFSETSGPFDFGGQNTTRRIQQLVPTIVHHRLCPPPEEIYSLHRKLSGVFLLCAKLKVKIDCRDMFRDVYNNYNKHGIDFHRSQLSK</sequence>
<dbReference type="GO" id="GO:0006744">
    <property type="term" value="P:ubiquinone biosynthetic process"/>
    <property type="evidence" value="ECO:0007669"/>
    <property type="project" value="TreeGrafter"/>
</dbReference>